<dbReference type="Pfam" id="PF01594">
    <property type="entry name" value="AI-2E_transport"/>
    <property type="match status" value="1"/>
</dbReference>
<accession>Q2FLA2</accession>
<keyword evidence="5 6" id="KW-0472">Membrane</keyword>
<comment type="similarity">
    <text evidence="2">Belongs to the autoinducer-2 exporter (AI-2E) (TC 2.A.86) family.</text>
</comment>
<evidence type="ECO:0000313" key="8">
    <source>
        <dbReference type="Proteomes" id="UP000001941"/>
    </source>
</evidence>
<dbReference type="Proteomes" id="UP000001941">
    <property type="component" value="Chromosome"/>
</dbReference>
<dbReference type="HOGENOM" id="CLU_031275_0_3_2"/>
<dbReference type="GeneID" id="3922537"/>
<evidence type="ECO:0000256" key="1">
    <source>
        <dbReference type="ARBA" id="ARBA00004141"/>
    </source>
</evidence>
<feature type="transmembrane region" description="Helical" evidence="6">
    <location>
        <begin position="12"/>
        <end position="31"/>
    </location>
</feature>
<dbReference type="GO" id="GO:0055085">
    <property type="term" value="P:transmembrane transport"/>
    <property type="evidence" value="ECO:0007669"/>
    <property type="project" value="TreeGrafter"/>
</dbReference>
<comment type="subcellular location">
    <subcellularLocation>
        <location evidence="1">Membrane</location>
        <topology evidence="1">Multi-pass membrane protein</topology>
    </subcellularLocation>
</comment>
<evidence type="ECO:0000256" key="4">
    <source>
        <dbReference type="ARBA" id="ARBA00022989"/>
    </source>
</evidence>
<dbReference type="InterPro" id="IPR002549">
    <property type="entry name" value="AI-2E-like"/>
</dbReference>
<evidence type="ECO:0000256" key="6">
    <source>
        <dbReference type="SAM" id="Phobius"/>
    </source>
</evidence>
<dbReference type="KEGG" id="mhu:Mhun_0359"/>
<feature type="transmembrane region" description="Helical" evidence="6">
    <location>
        <begin position="294"/>
        <end position="321"/>
    </location>
</feature>
<feature type="transmembrane region" description="Helical" evidence="6">
    <location>
        <begin position="258"/>
        <end position="274"/>
    </location>
</feature>
<protein>
    <recommendedName>
        <fullName evidence="9">AI-2E family transporter</fullName>
    </recommendedName>
</protein>
<dbReference type="AlphaFoldDB" id="Q2FLA2"/>
<feature type="transmembrane region" description="Helical" evidence="6">
    <location>
        <begin position="226"/>
        <end position="246"/>
    </location>
</feature>
<feature type="transmembrane region" description="Helical" evidence="6">
    <location>
        <begin position="143"/>
        <end position="162"/>
    </location>
</feature>
<name>Q2FLA2_METHJ</name>
<reference evidence="8" key="1">
    <citation type="journal article" date="2016" name="Stand. Genomic Sci.">
        <title>Complete genome sequence of Methanospirillum hungatei type strain JF1.</title>
        <authorList>
            <person name="Gunsalus R.P."/>
            <person name="Cook L.E."/>
            <person name="Crable B."/>
            <person name="Rohlin L."/>
            <person name="McDonald E."/>
            <person name="Mouttaki H."/>
            <person name="Sieber J.R."/>
            <person name="Poweleit N."/>
            <person name="Zhou H."/>
            <person name="Lapidus A.L."/>
            <person name="Daligault H.E."/>
            <person name="Land M."/>
            <person name="Gilna P."/>
            <person name="Ivanova N."/>
            <person name="Kyrpides N."/>
            <person name="Culley D.E."/>
            <person name="McInerney M.J."/>
        </authorList>
    </citation>
    <scope>NUCLEOTIDE SEQUENCE [LARGE SCALE GENOMIC DNA]</scope>
    <source>
        <strain evidence="8">ATCC 27890 / DSM 864 / NBRC 100397 / JF-1</strain>
    </source>
</reference>
<dbReference type="InParanoid" id="Q2FLA2"/>
<dbReference type="eggNOG" id="arCOG02642">
    <property type="taxonomic scope" value="Archaea"/>
</dbReference>
<keyword evidence="8" id="KW-1185">Reference proteome</keyword>
<dbReference type="OrthoDB" id="137252at2157"/>
<evidence type="ECO:0000313" key="7">
    <source>
        <dbReference type="EMBL" id="ABD40129.1"/>
    </source>
</evidence>
<keyword evidence="3 6" id="KW-0812">Transmembrane</keyword>
<dbReference type="PANTHER" id="PTHR21716">
    <property type="entry name" value="TRANSMEMBRANE PROTEIN"/>
    <property type="match status" value="1"/>
</dbReference>
<evidence type="ECO:0000256" key="2">
    <source>
        <dbReference type="ARBA" id="ARBA00009773"/>
    </source>
</evidence>
<sequence>MVSLENLPQTDRIIFLTACCFIILAGLKMAGGFIGPFLLSVFAAVIFSVVSLWFQKRGFDPRISGYLAFFIFLGCLIGVVAMVVLSISPLIEHIPRIEEGIQSNMGEIDTILSKFGIKVSTLIPASQMTGSLGVISPEMVTSFIGQLSALFIVLFTTLFLLLEATVFSQKINTVLGSYRQELATRMTEFGSVVIEYVIIRTKVNFVTGAGFGIALFIIGVQDPWLWGLLMFVLNFVPYIGFIIALVPPTVLALIEINPYAALLVVIVASIVNLFSENVLFPELAGRGMELSPAIVFISMIFWGYFLGGAGVVVAVPLTVLLKMILESYPETRSLAMIIGSVQEEPDVEQI</sequence>
<gene>
    <name evidence="7" type="ordered locus">Mhun_0359</name>
</gene>
<evidence type="ECO:0000256" key="5">
    <source>
        <dbReference type="ARBA" id="ARBA00023136"/>
    </source>
</evidence>
<keyword evidence="4 6" id="KW-1133">Transmembrane helix</keyword>
<dbReference type="EnsemblBacteria" id="ABD40129">
    <property type="protein sequence ID" value="ABD40129"/>
    <property type="gene ID" value="Mhun_0359"/>
</dbReference>
<feature type="transmembrane region" description="Helical" evidence="6">
    <location>
        <begin position="66"/>
        <end position="87"/>
    </location>
</feature>
<dbReference type="RefSeq" id="WP_011447423.1">
    <property type="nucleotide sequence ID" value="NC_007796.1"/>
</dbReference>
<feature type="transmembrane region" description="Helical" evidence="6">
    <location>
        <begin position="203"/>
        <end position="220"/>
    </location>
</feature>
<dbReference type="STRING" id="323259.Mhun_0359"/>
<dbReference type="GO" id="GO:0016020">
    <property type="term" value="C:membrane"/>
    <property type="evidence" value="ECO:0007669"/>
    <property type="project" value="UniProtKB-SubCell"/>
</dbReference>
<proteinExistence type="inferred from homology"/>
<evidence type="ECO:0000256" key="3">
    <source>
        <dbReference type="ARBA" id="ARBA00022692"/>
    </source>
</evidence>
<organism evidence="7 8">
    <name type="scientific">Methanospirillum hungatei JF-1 (strain ATCC 27890 / DSM 864 / NBRC 100397 / JF-1)</name>
    <dbReference type="NCBI Taxonomy" id="323259"/>
    <lineage>
        <taxon>Archaea</taxon>
        <taxon>Methanobacteriati</taxon>
        <taxon>Methanobacteriota</taxon>
        <taxon>Stenosarchaea group</taxon>
        <taxon>Methanomicrobia</taxon>
        <taxon>Methanomicrobiales</taxon>
        <taxon>Methanospirillaceae</taxon>
        <taxon>Methanospirillum</taxon>
    </lineage>
</organism>
<dbReference type="EMBL" id="CP000254">
    <property type="protein sequence ID" value="ABD40129.1"/>
    <property type="molecule type" value="Genomic_DNA"/>
</dbReference>
<feature type="transmembrane region" description="Helical" evidence="6">
    <location>
        <begin position="37"/>
        <end position="54"/>
    </location>
</feature>
<dbReference type="PANTHER" id="PTHR21716:SF64">
    <property type="entry name" value="AI-2 TRANSPORT PROTEIN TQSA"/>
    <property type="match status" value="1"/>
</dbReference>
<evidence type="ECO:0008006" key="9">
    <source>
        <dbReference type="Google" id="ProtNLM"/>
    </source>
</evidence>